<dbReference type="Gene3D" id="1.10.30.50">
    <property type="match status" value="1"/>
</dbReference>
<dbReference type="SMART" id="SM00507">
    <property type="entry name" value="HNHc"/>
    <property type="match status" value="1"/>
</dbReference>
<feature type="region of interest" description="Disordered" evidence="1">
    <location>
        <begin position="192"/>
        <end position="269"/>
    </location>
</feature>
<feature type="compositionally biased region" description="Pro residues" evidence="1">
    <location>
        <begin position="486"/>
        <end position="497"/>
    </location>
</feature>
<feature type="region of interest" description="Disordered" evidence="1">
    <location>
        <begin position="404"/>
        <end position="433"/>
    </location>
</feature>
<gene>
    <name evidence="3" type="ORF">AHIS1636_05030</name>
</gene>
<evidence type="ECO:0000259" key="2">
    <source>
        <dbReference type="SMART" id="SM00507"/>
    </source>
</evidence>
<feature type="compositionally biased region" description="Low complexity" evidence="1">
    <location>
        <begin position="206"/>
        <end position="221"/>
    </location>
</feature>
<accession>A0ABQ5MQ07</accession>
<dbReference type="CDD" id="cd00085">
    <property type="entry name" value="HNHc"/>
    <property type="match status" value="1"/>
</dbReference>
<dbReference type="EMBL" id="BRVS01000002">
    <property type="protein sequence ID" value="GLB66064.1"/>
    <property type="molecule type" value="Genomic_DNA"/>
</dbReference>
<dbReference type="InterPro" id="IPR003870">
    <property type="entry name" value="DUF222"/>
</dbReference>
<dbReference type="RefSeq" id="WP_264794240.1">
    <property type="nucleotide sequence ID" value="NZ_BRVS01000002.1"/>
</dbReference>
<keyword evidence="4" id="KW-1185">Reference proteome</keyword>
<sequence>MNEQPHGWPPPLGPGTPDEHLAEAAAVAEAAAALQIPEKTAAIRINYARTIAGECPATLETLEQGNLTGVQAAIITDETTSLPPGARRGFERELLDLAPLCSTGSLGRRAKTLREKRHPETITARRAKKAADRHIELKPDYDGMAWLSAYLPAETAVAAFNHVQAIALSVQGPEEPRTLTQLRADALTHLLLSSTPKPQPPPAVAPAPGTEAAGASDAGATAGAGGPGATEAAIGAGGTSGAFDPAGNDPAAGPGDLREHPALDGGLPPGTGYGIVPTVALTIPALTLLGLGREPAHLDGYGPIPIEAAARLAANAPSFTRVLTDPVTGAVLAMDRKQYRPTAAQRRYLRLLYNKCTFYGCSRSSEHCELDHTIGWAEGGSTSTANLGPECKRHHRLKTETDWNLQQPTPGEFDWTSPAGIGYPTRPEPLVQTPPEELSSILERHEIHTINTKLRAYYQRKHQQSDHTEPAGPAGPSKPAQAQPAALPPPSSAPIPPEQTDAGTPHDAGHHHNSSPDEPPPF</sequence>
<evidence type="ECO:0000313" key="3">
    <source>
        <dbReference type="EMBL" id="GLB66064.1"/>
    </source>
</evidence>
<organism evidence="3 4">
    <name type="scientific">Arthrobacter mangrovi</name>
    <dbReference type="NCBI Taxonomy" id="2966350"/>
    <lineage>
        <taxon>Bacteria</taxon>
        <taxon>Bacillati</taxon>
        <taxon>Actinomycetota</taxon>
        <taxon>Actinomycetes</taxon>
        <taxon>Micrococcales</taxon>
        <taxon>Micrococcaceae</taxon>
        <taxon>Arthrobacter</taxon>
    </lineage>
</organism>
<dbReference type="InterPro" id="IPR003615">
    <property type="entry name" value="HNH_nuc"/>
</dbReference>
<comment type="caution">
    <text evidence="3">The sequence shown here is derived from an EMBL/GenBank/DDBJ whole genome shotgun (WGS) entry which is preliminary data.</text>
</comment>
<evidence type="ECO:0000256" key="1">
    <source>
        <dbReference type="SAM" id="MobiDB-lite"/>
    </source>
</evidence>
<evidence type="ECO:0000313" key="4">
    <source>
        <dbReference type="Proteomes" id="UP001209654"/>
    </source>
</evidence>
<dbReference type="Proteomes" id="UP001209654">
    <property type="component" value="Unassembled WGS sequence"/>
</dbReference>
<feature type="compositionally biased region" description="Low complexity" evidence="1">
    <location>
        <begin position="470"/>
        <end position="485"/>
    </location>
</feature>
<feature type="region of interest" description="Disordered" evidence="1">
    <location>
        <begin position="459"/>
        <end position="522"/>
    </location>
</feature>
<proteinExistence type="predicted"/>
<feature type="domain" description="HNH nuclease" evidence="2">
    <location>
        <begin position="344"/>
        <end position="396"/>
    </location>
</feature>
<dbReference type="Pfam" id="PF02720">
    <property type="entry name" value="DUF222"/>
    <property type="match status" value="1"/>
</dbReference>
<protein>
    <recommendedName>
        <fullName evidence="2">HNH nuclease domain-containing protein</fullName>
    </recommendedName>
</protein>
<reference evidence="3 4" key="1">
    <citation type="journal article" date="2023" name="Int. J. Syst. Evol. Microbiol.">
        <title>Arthrobacter mangrovi sp. nov., an actinobacterium isolated from the rhizosphere of a mangrove.</title>
        <authorList>
            <person name="Hamada M."/>
            <person name="Saitou S."/>
            <person name="Enomoto N."/>
            <person name="Nanri K."/>
            <person name="Hidaka K."/>
            <person name="Miura T."/>
            <person name="Tamura T."/>
        </authorList>
    </citation>
    <scope>NUCLEOTIDE SEQUENCE [LARGE SCALE GENOMIC DNA]</scope>
    <source>
        <strain evidence="3 4">NBRC 112813</strain>
    </source>
</reference>
<name>A0ABQ5MQ07_9MICC</name>